<dbReference type="PROSITE" id="PS51409">
    <property type="entry name" value="ARGINASE_2"/>
    <property type="match status" value="1"/>
</dbReference>
<dbReference type="GO" id="GO:0008783">
    <property type="term" value="F:agmatinase activity"/>
    <property type="evidence" value="ECO:0007669"/>
    <property type="project" value="TreeGrafter"/>
</dbReference>
<dbReference type="Pfam" id="PF00491">
    <property type="entry name" value="Arginase"/>
    <property type="match status" value="1"/>
</dbReference>
<organism evidence="2 3">
    <name type="scientific">Aspergillus violaceofuscus (strain CBS 115571)</name>
    <dbReference type="NCBI Taxonomy" id="1450538"/>
    <lineage>
        <taxon>Eukaryota</taxon>
        <taxon>Fungi</taxon>
        <taxon>Dikarya</taxon>
        <taxon>Ascomycota</taxon>
        <taxon>Pezizomycotina</taxon>
        <taxon>Eurotiomycetes</taxon>
        <taxon>Eurotiomycetidae</taxon>
        <taxon>Eurotiales</taxon>
        <taxon>Aspergillaceae</taxon>
        <taxon>Aspergillus</taxon>
    </lineage>
</organism>
<dbReference type="STRING" id="1450538.A0A2V5GR60"/>
<accession>A0A2V5GR60</accession>
<name>A0A2V5GR60_ASPV1</name>
<dbReference type="OMA" id="DEHCAGP"/>
<evidence type="ECO:0000256" key="1">
    <source>
        <dbReference type="PROSITE-ProRule" id="PRU00742"/>
    </source>
</evidence>
<gene>
    <name evidence="2" type="ORF">BO99DRAFT_346911</name>
</gene>
<sequence length="108" mass="11789">MELALSPSFRGDEHCAGPPLYISINIDVWRPSLAPTIGTIEPGGWKTRELLRILNGLSHADIKIIGADNVGFAPGYDSRAETTGSAVAQIAYELLQWMIRVPVKQQCL</sequence>
<dbReference type="PANTHER" id="PTHR11358">
    <property type="entry name" value="ARGINASE/AGMATINASE"/>
    <property type="match status" value="1"/>
</dbReference>
<dbReference type="PANTHER" id="PTHR11358:SF30">
    <property type="entry name" value="AGMATINASE 1-RELATED"/>
    <property type="match status" value="1"/>
</dbReference>
<evidence type="ECO:0000313" key="3">
    <source>
        <dbReference type="Proteomes" id="UP000249829"/>
    </source>
</evidence>
<reference evidence="2 3" key="1">
    <citation type="submission" date="2018-02" db="EMBL/GenBank/DDBJ databases">
        <title>The genomes of Aspergillus section Nigri reveals drivers in fungal speciation.</title>
        <authorList>
            <consortium name="DOE Joint Genome Institute"/>
            <person name="Vesth T.C."/>
            <person name="Nybo J."/>
            <person name="Theobald S."/>
            <person name="Brandl J."/>
            <person name="Frisvad J.C."/>
            <person name="Nielsen K.F."/>
            <person name="Lyhne E.K."/>
            <person name="Kogle M.E."/>
            <person name="Kuo A."/>
            <person name="Riley R."/>
            <person name="Clum A."/>
            <person name="Nolan M."/>
            <person name="Lipzen A."/>
            <person name="Salamov A."/>
            <person name="Henrissat B."/>
            <person name="Wiebenga A."/>
            <person name="De vries R.P."/>
            <person name="Grigoriev I.V."/>
            <person name="Mortensen U.H."/>
            <person name="Andersen M.R."/>
            <person name="Baker S.E."/>
        </authorList>
    </citation>
    <scope>NUCLEOTIDE SEQUENCE [LARGE SCALE GENOMIC DNA]</scope>
    <source>
        <strain evidence="2 3">CBS 115571</strain>
    </source>
</reference>
<protein>
    <submittedName>
        <fullName evidence="2">Arginase/deacetylase</fullName>
    </submittedName>
</protein>
<evidence type="ECO:0000313" key="2">
    <source>
        <dbReference type="EMBL" id="PYI13629.1"/>
    </source>
</evidence>
<dbReference type="GO" id="GO:0033389">
    <property type="term" value="P:putrescine biosynthetic process from arginine, via agmatine"/>
    <property type="evidence" value="ECO:0007669"/>
    <property type="project" value="TreeGrafter"/>
</dbReference>
<keyword evidence="3" id="KW-1185">Reference proteome</keyword>
<dbReference type="Proteomes" id="UP000249829">
    <property type="component" value="Unassembled WGS sequence"/>
</dbReference>
<dbReference type="InterPro" id="IPR023696">
    <property type="entry name" value="Ureohydrolase_dom_sf"/>
</dbReference>
<dbReference type="Gene3D" id="3.40.800.10">
    <property type="entry name" value="Ureohydrolase domain"/>
    <property type="match status" value="1"/>
</dbReference>
<proteinExistence type="inferred from homology"/>
<dbReference type="EMBL" id="KZ825236">
    <property type="protein sequence ID" value="PYI13629.1"/>
    <property type="molecule type" value="Genomic_DNA"/>
</dbReference>
<dbReference type="AlphaFoldDB" id="A0A2V5GR60"/>
<dbReference type="InterPro" id="IPR006035">
    <property type="entry name" value="Ureohydrolase"/>
</dbReference>
<dbReference type="GO" id="GO:0046872">
    <property type="term" value="F:metal ion binding"/>
    <property type="evidence" value="ECO:0007669"/>
    <property type="project" value="InterPro"/>
</dbReference>
<dbReference type="SUPFAM" id="SSF52768">
    <property type="entry name" value="Arginase/deacetylase"/>
    <property type="match status" value="1"/>
</dbReference>
<comment type="similarity">
    <text evidence="1">Belongs to the arginase family.</text>
</comment>